<accession>A0A6A5ZAE6</accession>
<feature type="transmembrane region" description="Helical" evidence="2">
    <location>
        <begin position="127"/>
        <end position="150"/>
    </location>
</feature>
<sequence>MATWTGRGALPVSAATAAAAAAAATEVSPTAISTWGGGAATPISEPSTSASPTVPASSVASISLSNSQLPLASLPLSKNPSPLFTLNVPTTFSSATLITPSIEPVPFTHNKESNTPHSAGSLTTGGIVGISVGTGVGVVIIIIAIICWIIKQKRKNERREALIQKSISMGTLSNKADSEKDTKSEEVEVIEDETSEEIRNAKVNAIRMEYPRHFYKSG</sequence>
<organism evidence="3 4">
    <name type="scientific">Lophiotrema nucula</name>
    <dbReference type="NCBI Taxonomy" id="690887"/>
    <lineage>
        <taxon>Eukaryota</taxon>
        <taxon>Fungi</taxon>
        <taxon>Dikarya</taxon>
        <taxon>Ascomycota</taxon>
        <taxon>Pezizomycotina</taxon>
        <taxon>Dothideomycetes</taxon>
        <taxon>Pleosporomycetidae</taxon>
        <taxon>Pleosporales</taxon>
        <taxon>Lophiotremataceae</taxon>
        <taxon>Lophiotrema</taxon>
    </lineage>
</organism>
<keyword evidence="2" id="KW-0472">Membrane</keyword>
<evidence type="ECO:0000256" key="2">
    <source>
        <dbReference type="SAM" id="Phobius"/>
    </source>
</evidence>
<dbReference type="Proteomes" id="UP000799770">
    <property type="component" value="Unassembled WGS sequence"/>
</dbReference>
<reference evidence="3" key="1">
    <citation type="journal article" date="2020" name="Stud. Mycol.">
        <title>101 Dothideomycetes genomes: a test case for predicting lifestyles and emergence of pathogens.</title>
        <authorList>
            <person name="Haridas S."/>
            <person name="Albert R."/>
            <person name="Binder M."/>
            <person name="Bloem J."/>
            <person name="Labutti K."/>
            <person name="Salamov A."/>
            <person name="Andreopoulos B."/>
            <person name="Baker S."/>
            <person name="Barry K."/>
            <person name="Bills G."/>
            <person name="Bluhm B."/>
            <person name="Cannon C."/>
            <person name="Castanera R."/>
            <person name="Culley D."/>
            <person name="Daum C."/>
            <person name="Ezra D."/>
            <person name="Gonzalez J."/>
            <person name="Henrissat B."/>
            <person name="Kuo A."/>
            <person name="Liang C."/>
            <person name="Lipzen A."/>
            <person name="Lutzoni F."/>
            <person name="Magnuson J."/>
            <person name="Mondo S."/>
            <person name="Nolan M."/>
            <person name="Ohm R."/>
            <person name="Pangilinan J."/>
            <person name="Park H.-J."/>
            <person name="Ramirez L."/>
            <person name="Alfaro M."/>
            <person name="Sun H."/>
            <person name="Tritt A."/>
            <person name="Yoshinaga Y."/>
            <person name="Zwiers L.-H."/>
            <person name="Turgeon B."/>
            <person name="Goodwin S."/>
            <person name="Spatafora J."/>
            <person name="Crous P."/>
            <person name="Grigoriev I."/>
        </authorList>
    </citation>
    <scope>NUCLEOTIDE SEQUENCE</scope>
    <source>
        <strain evidence="3">CBS 627.86</strain>
    </source>
</reference>
<evidence type="ECO:0000313" key="3">
    <source>
        <dbReference type="EMBL" id="KAF2115368.1"/>
    </source>
</evidence>
<keyword evidence="2" id="KW-0812">Transmembrane</keyword>
<gene>
    <name evidence="3" type="ORF">BDV96DRAFT_646373</name>
</gene>
<feature type="compositionally biased region" description="Basic and acidic residues" evidence="1">
    <location>
        <begin position="176"/>
        <end position="186"/>
    </location>
</feature>
<proteinExistence type="predicted"/>
<keyword evidence="4" id="KW-1185">Reference proteome</keyword>
<feature type="region of interest" description="Disordered" evidence="1">
    <location>
        <begin position="173"/>
        <end position="193"/>
    </location>
</feature>
<evidence type="ECO:0000313" key="4">
    <source>
        <dbReference type="Proteomes" id="UP000799770"/>
    </source>
</evidence>
<keyword evidence="2" id="KW-1133">Transmembrane helix</keyword>
<dbReference type="AlphaFoldDB" id="A0A6A5ZAE6"/>
<evidence type="ECO:0008006" key="5">
    <source>
        <dbReference type="Google" id="ProtNLM"/>
    </source>
</evidence>
<name>A0A6A5ZAE6_9PLEO</name>
<protein>
    <recommendedName>
        <fullName evidence="5">Mid2 domain-containing protein</fullName>
    </recommendedName>
</protein>
<evidence type="ECO:0000256" key="1">
    <source>
        <dbReference type="SAM" id="MobiDB-lite"/>
    </source>
</evidence>
<dbReference type="EMBL" id="ML977323">
    <property type="protein sequence ID" value="KAF2115368.1"/>
    <property type="molecule type" value="Genomic_DNA"/>
</dbReference>